<keyword evidence="3" id="KW-1185">Reference proteome</keyword>
<comment type="caution">
    <text evidence="2">The sequence shown here is derived from an EMBL/GenBank/DDBJ whole genome shotgun (WGS) entry which is preliminary data.</text>
</comment>
<name>A0ABW1RFM4_9LACO</name>
<dbReference type="PANTHER" id="PTHR43162:SF1">
    <property type="entry name" value="PRESTALK A DIFFERENTIATION PROTEIN A"/>
    <property type="match status" value="1"/>
</dbReference>
<dbReference type="InterPro" id="IPR008030">
    <property type="entry name" value="NmrA-like"/>
</dbReference>
<dbReference type="SUPFAM" id="SSF51735">
    <property type="entry name" value="NAD(P)-binding Rossmann-fold domains"/>
    <property type="match status" value="1"/>
</dbReference>
<accession>A0ABW1RFM4</accession>
<dbReference type="Pfam" id="PF05368">
    <property type="entry name" value="NmrA"/>
    <property type="match status" value="1"/>
</dbReference>
<dbReference type="Gene3D" id="3.90.25.10">
    <property type="entry name" value="UDP-galactose 4-epimerase, domain 1"/>
    <property type="match status" value="1"/>
</dbReference>
<protein>
    <submittedName>
        <fullName evidence="2">NmrA family NAD(P)-binding protein</fullName>
    </submittedName>
</protein>
<dbReference type="Gene3D" id="3.40.50.720">
    <property type="entry name" value="NAD(P)-binding Rossmann-like Domain"/>
    <property type="match status" value="1"/>
</dbReference>
<evidence type="ECO:0000259" key="1">
    <source>
        <dbReference type="Pfam" id="PF05368"/>
    </source>
</evidence>
<evidence type="ECO:0000313" key="2">
    <source>
        <dbReference type="EMBL" id="MFC6170434.1"/>
    </source>
</evidence>
<sequence>MQITLLGSVGHINHFLIPMLVNAGHHLTVVTHSAKRVPEIEQLGATAAIGSMSDVNFLTTVFTGANAIYLMLSGSSTDPQVAAQQQGQIFYQAAKAAGVPNIVDLSSVGANLDYQATGALSFYHFIEAALRQLTDVNIAFVRPVGFYANLLADIPTIKTQHKLFSTTPATINRMWVAPQDIATKVTNLLQATPHGHSVHYVVSDNRTGQELLTALQTALALPDLKYVTISDAKWQANLVTHGVPASTAEALMLMNRAQRHPEKIYADLYAHQPTYGQVKLPDFMQQFAAVYRGDTDEHAQTLAER</sequence>
<feature type="domain" description="NmrA-like" evidence="1">
    <location>
        <begin position="2"/>
        <end position="255"/>
    </location>
</feature>
<dbReference type="InterPro" id="IPR051604">
    <property type="entry name" value="Ergot_Alk_Oxidoreductase"/>
</dbReference>
<dbReference type="InterPro" id="IPR036291">
    <property type="entry name" value="NAD(P)-bd_dom_sf"/>
</dbReference>
<gene>
    <name evidence="2" type="ORF">ACFQGP_07580</name>
</gene>
<proteinExistence type="predicted"/>
<evidence type="ECO:0000313" key="3">
    <source>
        <dbReference type="Proteomes" id="UP001596289"/>
    </source>
</evidence>
<reference evidence="3" key="1">
    <citation type="journal article" date="2019" name="Int. J. Syst. Evol. Microbiol.">
        <title>The Global Catalogue of Microorganisms (GCM) 10K type strain sequencing project: providing services to taxonomists for standard genome sequencing and annotation.</title>
        <authorList>
            <consortium name="The Broad Institute Genomics Platform"/>
            <consortium name="The Broad Institute Genome Sequencing Center for Infectious Disease"/>
            <person name="Wu L."/>
            <person name="Ma J."/>
        </authorList>
    </citation>
    <scope>NUCLEOTIDE SEQUENCE [LARGE SCALE GENOMIC DNA]</scope>
    <source>
        <strain evidence="3">CCM 8904</strain>
    </source>
</reference>
<dbReference type="PANTHER" id="PTHR43162">
    <property type="match status" value="1"/>
</dbReference>
<organism evidence="2 3">
    <name type="scientific">Loigolactobacillus jiayinensis</name>
    <dbReference type="NCBI Taxonomy" id="2486016"/>
    <lineage>
        <taxon>Bacteria</taxon>
        <taxon>Bacillati</taxon>
        <taxon>Bacillota</taxon>
        <taxon>Bacilli</taxon>
        <taxon>Lactobacillales</taxon>
        <taxon>Lactobacillaceae</taxon>
        <taxon>Loigolactobacillus</taxon>
    </lineage>
</organism>
<dbReference type="EMBL" id="JBHSSL010000042">
    <property type="protein sequence ID" value="MFC6170434.1"/>
    <property type="molecule type" value="Genomic_DNA"/>
</dbReference>
<dbReference type="Proteomes" id="UP001596289">
    <property type="component" value="Unassembled WGS sequence"/>
</dbReference>
<dbReference type="RefSeq" id="WP_125552503.1">
    <property type="nucleotide sequence ID" value="NZ_JBHSSL010000042.1"/>
</dbReference>